<evidence type="ECO:0000313" key="2">
    <source>
        <dbReference type="Proteomes" id="UP001164250"/>
    </source>
</evidence>
<reference evidence="2" key="1">
    <citation type="journal article" date="2023" name="G3 (Bethesda)">
        <title>Genome assembly and association tests identify interacting loci associated with vigor, precocity, and sex in interspecific pistachio rootstocks.</title>
        <authorList>
            <person name="Palmer W."/>
            <person name="Jacygrad E."/>
            <person name="Sagayaradj S."/>
            <person name="Cavanaugh K."/>
            <person name="Han R."/>
            <person name="Bertier L."/>
            <person name="Beede B."/>
            <person name="Kafkas S."/>
            <person name="Golino D."/>
            <person name="Preece J."/>
            <person name="Michelmore R."/>
        </authorList>
    </citation>
    <scope>NUCLEOTIDE SEQUENCE [LARGE SCALE GENOMIC DNA]</scope>
</reference>
<accession>A0ACC0ZSU3</accession>
<name>A0ACC0ZSU3_9ROSI</name>
<evidence type="ECO:0000313" key="1">
    <source>
        <dbReference type="EMBL" id="KAJ0076312.1"/>
    </source>
</evidence>
<proteinExistence type="predicted"/>
<comment type="caution">
    <text evidence="1">The sequence shown here is derived from an EMBL/GenBank/DDBJ whole genome shotgun (WGS) entry which is preliminary data.</text>
</comment>
<dbReference type="Proteomes" id="UP001164250">
    <property type="component" value="Chromosome 15"/>
</dbReference>
<dbReference type="EMBL" id="CM047910">
    <property type="protein sequence ID" value="KAJ0076312.1"/>
    <property type="molecule type" value="Genomic_DNA"/>
</dbReference>
<keyword evidence="2" id="KW-1185">Reference proteome</keyword>
<protein>
    <submittedName>
        <fullName evidence="1">Uncharacterized protein</fullName>
    </submittedName>
</protein>
<sequence length="86" mass="9567">MAMESSSANMTTSNDQNKPFKFSGANFKRWKLKMFFYLTLMKVAYVLEGEKPKAKLTPIVASASDIETTTVTPASTSFADDGKMER</sequence>
<gene>
    <name evidence="1" type="ORF">Patl1_34861</name>
</gene>
<organism evidence="1 2">
    <name type="scientific">Pistacia atlantica</name>
    <dbReference type="NCBI Taxonomy" id="434234"/>
    <lineage>
        <taxon>Eukaryota</taxon>
        <taxon>Viridiplantae</taxon>
        <taxon>Streptophyta</taxon>
        <taxon>Embryophyta</taxon>
        <taxon>Tracheophyta</taxon>
        <taxon>Spermatophyta</taxon>
        <taxon>Magnoliopsida</taxon>
        <taxon>eudicotyledons</taxon>
        <taxon>Gunneridae</taxon>
        <taxon>Pentapetalae</taxon>
        <taxon>rosids</taxon>
        <taxon>malvids</taxon>
        <taxon>Sapindales</taxon>
        <taxon>Anacardiaceae</taxon>
        <taxon>Pistacia</taxon>
    </lineage>
</organism>